<dbReference type="InterPro" id="IPR000477">
    <property type="entry name" value="RT_dom"/>
</dbReference>
<evidence type="ECO:0000259" key="1">
    <source>
        <dbReference type="PROSITE" id="PS50279"/>
    </source>
</evidence>
<dbReference type="Gene3D" id="3.30.420.10">
    <property type="entry name" value="Ribonuclease H-like superfamily/Ribonuclease H"/>
    <property type="match status" value="1"/>
</dbReference>
<dbReference type="InterPro" id="IPR036880">
    <property type="entry name" value="Kunitz_BPTI_sf"/>
</dbReference>
<evidence type="ECO:0000313" key="2">
    <source>
        <dbReference type="EMBL" id="UYV76961.1"/>
    </source>
</evidence>
<protein>
    <recommendedName>
        <fullName evidence="1">BPTI/Kunitz inhibitor domain-containing protein</fullName>
    </recommendedName>
</protein>
<dbReference type="Gene3D" id="4.10.410.10">
    <property type="entry name" value="Pancreatic trypsin inhibitor Kunitz domain"/>
    <property type="match status" value="1"/>
</dbReference>
<dbReference type="InterPro" id="IPR036397">
    <property type="entry name" value="RNaseH_sf"/>
</dbReference>
<dbReference type="PANTHER" id="PTHR45913:SF5">
    <property type="entry name" value="GENERAL TRANSCRIPTION FACTOR II-I REPEAT DOMAIN-CONTAINING PROTEIN 2A-LIKE PROTEIN"/>
    <property type="match status" value="1"/>
</dbReference>
<sequence>MIFFQDARKNSFFLSLRYSLHYADEDQQPEKLSEFDRRRIVAYRDCGLSFREIGSRVGRNQTTVMRICDRWMQEVRIAGTLNTQRYISEVLEPVVLPYLQSLPTAIFQQDNARPHVARIVQSVPKLYKIKRHYEQHKSKYDTYEGSMRQEKLKEFKLGMKKQQFMFTKVSQESEAAVHASYVLSEMIAKHSKPFTEGDFIKECLIKAAEIVCPGSVKTFQAISLSRNTVVERVTDMARNLNDQIKEKSSCFETFFIACDESTDIGGVAQLAGFFRACDTDFNIFEELLELVPIHGTTKGEDIFNCVYDLLQKYNLSQSKLTSVATDGAPSMTGKTNGFVALLRKKLSEISDGSNIHHTHCIIHQEVLCTKNDPILDSEITNADIYKEIAGLKSNKACGPDGIPNEVLKILPDSYILLLKQLCNRVMTTGKYPAIGTNSTIHPIFKNGYKNSPSNYREFGDIHLLLYADDIAIIGKSKMNLQKKIKILKEYLDENLMTLNESKSKIMVFRNGDKSGKILKISRLSEVLDTLLANIENASRVIIKVVVFAGSEQNICRLNYTRSIFCKIITNPVIIKKFYYDPNLNECLKIGGLFCLKGKNAFETRDDCQEICVDTLASGANSFSQTIPRPETICQTAMLRNETVYPSKFQGL</sequence>
<gene>
    <name evidence="2" type="ORF">LAZ67_14002582</name>
</gene>
<accession>A0ABY6L720</accession>
<dbReference type="SUPFAM" id="SSF57362">
    <property type="entry name" value="BPTI-like"/>
    <property type="match status" value="1"/>
</dbReference>
<dbReference type="Proteomes" id="UP001235939">
    <property type="component" value="Chromosome 14"/>
</dbReference>
<dbReference type="PANTHER" id="PTHR45913">
    <property type="entry name" value="EPM2A-INTERACTING PROTEIN 1"/>
    <property type="match status" value="1"/>
</dbReference>
<proteinExistence type="predicted"/>
<keyword evidence="3" id="KW-1185">Reference proteome</keyword>
<organism evidence="2 3">
    <name type="scientific">Cordylochernes scorpioides</name>
    <dbReference type="NCBI Taxonomy" id="51811"/>
    <lineage>
        <taxon>Eukaryota</taxon>
        <taxon>Metazoa</taxon>
        <taxon>Ecdysozoa</taxon>
        <taxon>Arthropoda</taxon>
        <taxon>Chelicerata</taxon>
        <taxon>Arachnida</taxon>
        <taxon>Pseudoscorpiones</taxon>
        <taxon>Cheliferoidea</taxon>
        <taxon>Chernetidae</taxon>
        <taxon>Cordylochernes</taxon>
    </lineage>
</organism>
<feature type="domain" description="BPTI/Kunitz inhibitor" evidence="1">
    <location>
        <begin position="555"/>
        <end position="611"/>
    </location>
</feature>
<reference evidence="2 3" key="1">
    <citation type="submission" date="2022-01" db="EMBL/GenBank/DDBJ databases">
        <title>A chromosomal length assembly of Cordylochernes scorpioides.</title>
        <authorList>
            <person name="Zeh D."/>
            <person name="Zeh J."/>
        </authorList>
    </citation>
    <scope>NUCLEOTIDE SEQUENCE [LARGE SCALE GENOMIC DNA]</scope>
    <source>
        <strain evidence="2">IN4F17</strain>
        <tissue evidence="2">Whole Body</tissue>
    </source>
</reference>
<dbReference type="InterPro" id="IPR002223">
    <property type="entry name" value="Kunitz_BPTI"/>
</dbReference>
<evidence type="ECO:0000313" key="3">
    <source>
        <dbReference type="Proteomes" id="UP001235939"/>
    </source>
</evidence>
<dbReference type="Pfam" id="PF00078">
    <property type="entry name" value="RVT_1"/>
    <property type="match status" value="1"/>
</dbReference>
<dbReference type="SMART" id="SM00131">
    <property type="entry name" value="KU"/>
    <property type="match status" value="1"/>
</dbReference>
<dbReference type="Pfam" id="PF13936">
    <property type="entry name" value="HTH_38"/>
    <property type="match status" value="1"/>
</dbReference>
<dbReference type="SUPFAM" id="SSF56672">
    <property type="entry name" value="DNA/RNA polymerases"/>
    <property type="match status" value="1"/>
</dbReference>
<dbReference type="InterPro" id="IPR025246">
    <property type="entry name" value="IS30-like_HTH"/>
</dbReference>
<name>A0ABY6L720_9ARAC</name>
<dbReference type="InterPro" id="IPR043502">
    <property type="entry name" value="DNA/RNA_pol_sf"/>
</dbReference>
<dbReference type="EMBL" id="CP092876">
    <property type="protein sequence ID" value="UYV76961.1"/>
    <property type="molecule type" value="Genomic_DNA"/>
</dbReference>
<dbReference type="PROSITE" id="PS50279">
    <property type="entry name" value="BPTI_KUNITZ_2"/>
    <property type="match status" value="1"/>
</dbReference>